<dbReference type="EMBL" id="CP144531">
    <property type="protein sequence ID" value="WWC58998.1"/>
    <property type="molecule type" value="Genomic_DNA"/>
</dbReference>
<organism evidence="2">
    <name type="scientific">Kwoniella dejecticola CBS 10117</name>
    <dbReference type="NCBI Taxonomy" id="1296121"/>
    <lineage>
        <taxon>Eukaryota</taxon>
        <taxon>Fungi</taxon>
        <taxon>Dikarya</taxon>
        <taxon>Basidiomycota</taxon>
        <taxon>Agaricomycotina</taxon>
        <taxon>Tremellomycetes</taxon>
        <taxon>Tremellales</taxon>
        <taxon>Cryptococcaceae</taxon>
        <taxon>Kwoniella</taxon>
    </lineage>
</organism>
<protein>
    <submittedName>
        <fullName evidence="2">Uncharacterized protein</fullName>
    </submittedName>
</protein>
<dbReference type="GeneID" id="28966023"/>
<accession>A0A1A6ADG4</accession>
<feature type="region of interest" description="Disordered" evidence="1">
    <location>
        <begin position="1"/>
        <end position="20"/>
    </location>
</feature>
<evidence type="ECO:0000313" key="3">
    <source>
        <dbReference type="EMBL" id="WWC58998.1"/>
    </source>
</evidence>
<reference evidence="3" key="2">
    <citation type="submission" date="2013-07" db="EMBL/GenBank/DDBJ databases">
        <authorList>
            <consortium name="The Broad Institute Genome Sequencing Platform"/>
            <person name="Cuomo C."/>
            <person name="Litvintseva A."/>
            <person name="Chen Y."/>
            <person name="Heitman J."/>
            <person name="Sun S."/>
            <person name="Springer D."/>
            <person name="Dromer F."/>
            <person name="Young S.K."/>
            <person name="Zeng Q."/>
            <person name="Gargeya S."/>
            <person name="Fitzgerald M."/>
            <person name="Abouelleil A."/>
            <person name="Alvarado L."/>
            <person name="Berlin A.M."/>
            <person name="Chapman S.B."/>
            <person name="Dewar J."/>
            <person name="Goldberg J."/>
            <person name="Griggs A."/>
            <person name="Gujja S."/>
            <person name="Hansen M."/>
            <person name="Howarth C."/>
            <person name="Imamovic A."/>
            <person name="Larimer J."/>
            <person name="McCowan C."/>
            <person name="Murphy C."/>
            <person name="Pearson M."/>
            <person name="Priest M."/>
            <person name="Roberts A."/>
            <person name="Saif S."/>
            <person name="Shea T."/>
            <person name="Sykes S."/>
            <person name="Wortman J."/>
            <person name="Nusbaum C."/>
            <person name="Birren B."/>
        </authorList>
    </citation>
    <scope>NUCLEOTIDE SEQUENCE</scope>
    <source>
        <strain evidence="3">CBS 10117</strain>
    </source>
</reference>
<dbReference type="KEGG" id="kdj:28966023"/>
<evidence type="ECO:0000256" key="1">
    <source>
        <dbReference type="SAM" id="MobiDB-lite"/>
    </source>
</evidence>
<dbReference type="RefSeq" id="XP_018265947.1">
    <property type="nucleotide sequence ID" value="XM_018405666.1"/>
</dbReference>
<sequence>MSMTHDANSPYCCNRDSGRRSRSTLDLDGLMAGLSTDEFPVNPPQPNPFEGAVNDEPPSHMFSELDTTGRQSTLYYHIDNAHRFRYRVFKGSDDDSRERAEHIASTISGEANAGWLSNTNEVRQRLVRDSQGSYAFKRISDLEASILFSKVSVPAQDASGNGNRYANPVQVDPSILLVFGTEQFYPSATSDFQFEMDHPAGSYPPEAERYPSAYAAATATPTFRELYLFAPMAFAHDTYIQNRRFLDTLIKQNVRIGNTLAGEISYHTAGFTTDDWPEQAGQIANSDSRCQGASILSMPSESLGSLAERSEWFSKVMRKIDPFALSFK</sequence>
<evidence type="ECO:0000313" key="2">
    <source>
        <dbReference type="EMBL" id="OBR88105.1"/>
    </source>
</evidence>
<reference evidence="3" key="3">
    <citation type="submission" date="2024-02" db="EMBL/GenBank/DDBJ databases">
        <title>Comparative genomics of Cryptococcus and Kwoniella reveals pathogenesis evolution and contrasting modes of karyotype evolution via chromosome fusion or intercentromeric recombination.</title>
        <authorList>
            <person name="Coelho M.A."/>
            <person name="David-Palma M."/>
            <person name="Shea T."/>
            <person name="Bowers K."/>
            <person name="McGinley-Smith S."/>
            <person name="Mohammad A.W."/>
            <person name="Gnirke A."/>
            <person name="Yurkov A.M."/>
            <person name="Nowrousian M."/>
            <person name="Sun S."/>
            <person name="Cuomo C.A."/>
            <person name="Heitman J."/>
        </authorList>
    </citation>
    <scope>NUCLEOTIDE SEQUENCE</scope>
    <source>
        <strain evidence="3">CBS 10117</strain>
    </source>
</reference>
<name>A0A1A6ADG4_9TREE</name>
<dbReference type="Proteomes" id="UP000078595">
    <property type="component" value="Chromosome 2"/>
</dbReference>
<evidence type="ECO:0000313" key="4">
    <source>
        <dbReference type="Proteomes" id="UP000078595"/>
    </source>
</evidence>
<dbReference type="AlphaFoldDB" id="A0A1A6ADG4"/>
<dbReference type="VEuPathDB" id="FungiDB:I303_02324"/>
<reference evidence="2" key="1">
    <citation type="submission" date="2013-07" db="EMBL/GenBank/DDBJ databases">
        <title>The Genome Sequence of Cryptococcus dejecticola CBS10117.</title>
        <authorList>
            <consortium name="The Broad Institute Genome Sequencing Platform"/>
            <person name="Cuomo C."/>
            <person name="Litvintseva A."/>
            <person name="Chen Y."/>
            <person name="Heitman J."/>
            <person name="Sun S."/>
            <person name="Springer D."/>
            <person name="Dromer F."/>
            <person name="Young S.K."/>
            <person name="Zeng Q."/>
            <person name="Gargeya S."/>
            <person name="Fitzgerald M."/>
            <person name="Abouelleil A."/>
            <person name="Alvarado L."/>
            <person name="Berlin A.M."/>
            <person name="Chapman S.B."/>
            <person name="Dewar J."/>
            <person name="Goldberg J."/>
            <person name="Griggs A."/>
            <person name="Gujja S."/>
            <person name="Hansen M."/>
            <person name="Howarth C."/>
            <person name="Imamovic A."/>
            <person name="Larimer J."/>
            <person name="McCowan C."/>
            <person name="Murphy C."/>
            <person name="Pearson M."/>
            <person name="Priest M."/>
            <person name="Roberts A."/>
            <person name="Saif S."/>
            <person name="Shea T."/>
            <person name="Sykes S."/>
            <person name="Wortman J."/>
            <person name="Nusbaum C."/>
            <person name="Birren B."/>
        </authorList>
    </citation>
    <scope>NUCLEOTIDE SEQUENCE [LARGE SCALE GENOMIC DNA]</scope>
    <source>
        <strain evidence="2">CBS 10117</strain>
    </source>
</reference>
<proteinExistence type="predicted"/>
<gene>
    <name evidence="2" type="ORF">I303_02324</name>
    <name evidence="3" type="ORF">I303_101544</name>
</gene>
<keyword evidence="4" id="KW-1185">Reference proteome</keyword>
<dbReference type="EMBL" id="KI894028">
    <property type="protein sequence ID" value="OBR88105.1"/>
    <property type="molecule type" value="Genomic_DNA"/>
</dbReference>